<dbReference type="Proteomes" id="UP000228934">
    <property type="component" value="Unassembled WGS sequence"/>
</dbReference>
<dbReference type="AlphaFoldDB" id="A0A2G9S9F0"/>
<reference evidence="3" key="1">
    <citation type="journal article" date="2017" name="Nat. Commun.">
        <title>The North American bullfrog draft genome provides insight into hormonal regulation of long noncoding RNA.</title>
        <authorList>
            <person name="Hammond S.A."/>
            <person name="Warren R.L."/>
            <person name="Vandervalk B.P."/>
            <person name="Kucuk E."/>
            <person name="Khan H."/>
            <person name="Gibb E.A."/>
            <person name="Pandoh P."/>
            <person name="Kirk H."/>
            <person name="Zhao Y."/>
            <person name="Jones M."/>
            <person name="Mungall A.J."/>
            <person name="Coope R."/>
            <person name="Pleasance S."/>
            <person name="Moore R.A."/>
            <person name="Holt R.A."/>
            <person name="Round J.M."/>
            <person name="Ohora S."/>
            <person name="Walle B.V."/>
            <person name="Veldhoen N."/>
            <person name="Helbing C.C."/>
            <person name="Birol I."/>
        </authorList>
    </citation>
    <scope>NUCLEOTIDE SEQUENCE [LARGE SCALE GENOMIC DNA]</scope>
</reference>
<evidence type="ECO:0000256" key="1">
    <source>
        <dbReference type="SAM" id="MobiDB-lite"/>
    </source>
</evidence>
<organism evidence="2 3">
    <name type="scientific">Aquarana catesbeiana</name>
    <name type="common">American bullfrog</name>
    <name type="synonym">Rana catesbeiana</name>
    <dbReference type="NCBI Taxonomy" id="8400"/>
    <lineage>
        <taxon>Eukaryota</taxon>
        <taxon>Metazoa</taxon>
        <taxon>Chordata</taxon>
        <taxon>Craniata</taxon>
        <taxon>Vertebrata</taxon>
        <taxon>Euteleostomi</taxon>
        <taxon>Amphibia</taxon>
        <taxon>Batrachia</taxon>
        <taxon>Anura</taxon>
        <taxon>Neobatrachia</taxon>
        <taxon>Ranoidea</taxon>
        <taxon>Ranidae</taxon>
        <taxon>Aquarana</taxon>
    </lineage>
</organism>
<protein>
    <submittedName>
        <fullName evidence="2">Uncharacterized protein</fullName>
    </submittedName>
</protein>
<sequence>MSSVFVDRAGEWKLGGLDYMYPAGSEESAPKKGPELEKYNPPEKSDRSKTSREKSLNHWCRTIVNSLVPTLKSAPTQHDSSRTVEPLVGSFATALWKRICFWKRYRSVTV</sequence>
<name>A0A2G9S9F0_AQUCT</name>
<dbReference type="EMBL" id="KV926297">
    <property type="protein sequence ID" value="PIO36770.1"/>
    <property type="molecule type" value="Genomic_DNA"/>
</dbReference>
<dbReference type="Gene3D" id="1.10.510.10">
    <property type="entry name" value="Transferase(Phosphotransferase) domain 1"/>
    <property type="match status" value="1"/>
</dbReference>
<proteinExistence type="predicted"/>
<accession>A0A2G9S9F0</accession>
<evidence type="ECO:0000313" key="2">
    <source>
        <dbReference type="EMBL" id="PIO36770.1"/>
    </source>
</evidence>
<keyword evidence="3" id="KW-1185">Reference proteome</keyword>
<feature type="region of interest" description="Disordered" evidence="1">
    <location>
        <begin position="16"/>
        <end position="55"/>
    </location>
</feature>
<dbReference type="OrthoDB" id="9031340at2759"/>
<gene>
    <name evidence="2" type="ORF">AB205_0035790</name>
</gene>
<evidence type="ECO:0000313" key="3">
    <source>
        <dbReference type="Proteomes" id="UP000228934"/>
    </source>
</evidence>
<feature type="compositionally biased region" description="Basic and acidic residues" evidence="1">
    <location>
        <begin position="28"/>
        <end position="55"/>
    </location>
</feature>